<sequence length="86" mass="10018">MFITGAVSTLDDEPARMAMLAGLYWVFFAAGLWLFKSERPTLFNAIMIVGVTIIMMQYLILNFNIMLIFQIALLLIMMTFHFFKWI</sequence>
<reference evidence="4 5" key="1">
    <citation type="journal article" date="2016" name="PLoS ONE">
        <title>The Identification of Novel Diagnostic Marker Genes for the Detection of Beer Spoiling Pediococcus damnosus Strains Using the BlAst Diagnostic Gene findEr.</title>
        <authorList>
            <person name="Behr J."/>
            <person name="Geissler A.J."/>
            <person name="Schmid J."/>
            <person name="Zehe A."/>
            <person name="Vogel R.F."/>
        </authorList>
    </citation>
    <scope>NUCLEOTIDE SEQUENCE [LARGE SCALE GENOMIC DNA]</scope>
    <source>
        <strain evidence="2 5">TMW 2.1533</strain>
        <strain evidence="3 4">TMW 2.1535</strain>
    </source>
</reference>
<dbReference type="EMBL" id="CP012275">
    <property type="protein sequence ID" value="AMV62949.1"/>
    <property type="molecule type" value="Genomic_DNA"/>
</dbReference>
<accession>A0AAC9B294</accession>
<name>A0AAC9B294_9LACO</name>
<keyword evidence="4" id="KW-1185">Reference proteome</keyword>
<feature type="transmembrane region" description="Helical" evidence="1">
    <location>
        <begin position="42"/>
        <end position="60"/>
    </location>
</feature>
<gene>
    <name evidence="2" type="ORF">ADU70_1465</name>
    <name evidence="3" type="ORF">ADU72_1231</name>
</gene>
<evidence type="ECO:0000313" key="5">
    <source>
        <dbReference type="Proteomes" id="UP000076405"/>
    </source>
</evidence>
<evidence type="ECO:0000313" key="4">
    <source>
        <dbReference type="Proteomes" id="UP000076244"/>
    </source>
</evidence>
<protein>
    <submittedName>
        <fullName evidence="2">Uncharacterized protein</fullName>
    </submittedName>
</protein>
<keyword evidence="1" id="KW-0812">Transmembrane</keyword>
<feature type="transmembrane region" description="Helical" evidence="1">
    <location>
        <begin position="17"/>
        <end position="35"/>
    </location>
</feature>
<dbReference type="EMBL" id="CP012288">
    <property type="protein sequence ID" value="AMV67164.1"/>
    <property type="molecule type" value="Genomic_DNA"/>
</dbReference>
<evidence type="ECO:0000256" key="1">
    <source>
        <dbReference type="SAM" id="Phobius"/>
    </source>
</evidence>
<dbReference type="Proteomes" id="UP000076405">
    <property type="component" value="Chromosome"/>
</dbReference>
<dbReference type="AlphaFoldDB" id="A0AAC9B294"/>
<feature type="transmembrane region" description="Helical" evidence="1">
    <location>
        <begin position="66"/>
        <end position="83"/>
    </location>
</feature>
<evidence type="ECO:0000313" key="3">
    <source>
        <dbReference type="EMBL" id="AMV67164.1"/>
    </source>
</evidence>
<evidence type="ECO:0000313" key="2">
    <source>
        <dbReference type="EMBL" id="AMV62949.1"/>
    </source>
</evidence>
<proteinExistence type="predicted"/>
<dbReference type="KEGG" id="pdm:ADU72_1231"/>
<keyword evidence="1" id="KW-0472">Membrane</keyword>
<keyword evidence="1" id="KW-1133">Transmembrane helix</keyword>
<dbReference type="Proteomes" id="UP000076244">
    <property type="component" value="Chromosome"/>
</dbReference>
<organism evidence="2 5">
    <name type="scientific">Pediococcus damnosus</name>
    <dbReference type="NCBI Taxonomy" id="51663"/>
    <lineage>
        <taxon>Bacteria</taxon>
        <taxon>Bacillati</taxon>
        <taxon>Bacillota</taxon>
        <taxon>Bacilli</taxon>
        <taxon>Lactobacillales</taxon>
        <taxon>Lactobacillaceae</taxon>
        <taxon>Pediococcus</taxon>
    </lineage>
</organism>